<sequence>MEKEDKVDAGSIGSVPVCAECGSERVVTDAWACWNRVSGLWELENSFDEAYCYQCDAATRIRWIRPEEPPNRLVRDLNDAFRQHGSGKGSIMVTQGISRLGAEFVARVMKAVQQYNDYSEDNDPWGEHDFGAIEIEDLKIYWKIDPYDLELKELSPNPANPEVTHRVLTVMLASEY</sequence>
<evidence type="ECO:0008006" key="3">
    <source>
        <dbReference type="Google" id="ProtNLM"/>
    </source>
</evidence>
<comment type="caution">
    <text evidence="1">The sequence shown here is derived from an EMBL/GenBank/DDBJ whole genome shotgun (WGS) entry which is preliminary data.</text>
</comment>
<protein>
    <recommendedName>
        <fullName evidence="3">DUF3768 domain-containing protein</fullName>
    </recommendedName>
</protein>
<dbReference type="EMBL" id="AQQY01000003">
    <property type="protein sequence ID" value="KCV82451.1"/>
    <property type="molecule type" value="Genomic_DNA"/>
</dbReference>
<dbReference type="OrthoDB" id="1495368at2"/>
<dbReference type="InterPro" id="IPR022243">
    <property type="entry name" value="DUF3768"/>
</dbReference>
<name>A0A058ZNP7_9RHOB</name>
<dbReference type="RefSeq" id="WP_081806442.1">
    <property type="nucleotide sequence ID" value="NZ_AQQY01000003.1"/>
</dbReference>
<organism evidence="1 2">
    <name type="scientific">Actibacterium atlanticum</name>
    <dbReference type="NCBI Taxonomy" id="1461693"/>
    <lineage>
        <taxon>Bacteria</taxon>
        <taxon>Pseudomonadati</taxon>
        <taxon>Pseudomonadota</taxon>
        <taxon>Alphaproteobacteria</taxon>
        <taxon>Rhodobacterales</taxon>
        <taxon>Roseobacteraceae</taxon>
        <taxon>Actibacterium</taxon>
    </lineage>
</organism>
<reference evidence="1 2" key="1">
    <citation type="submission" date="2013-04" db="EMBL/GenBank/DDBJ databases">
        <title>Shimia sp. 22II-S11-Z10 Genome Sequencing.</title>
        <authorList>
            <person name="Lai Q."/>
            <person name="Li G."/>
            <person name="Shao Z."/>
        </authorList>
    </citation>
    <scope>NUCLEOTIDE SEQUENCE [LARGE SCALE GENOMIC DNA]</scope>
    <source>
        <strain evidence="2">22II-S11-Z10</strain>
    </source>
</reference>
<evidence type="ECO:0000313" key="1">
    <source>
        <dbReference type="EMBL" id="KCV82451.1"/>
    </source>
</evidence>
<dbReference type="STRING" id="1461693.ATO10_05901"/>
<gene>
    <name evidence="1" type="ORF">ATO10_05901</name>
</gene>
<proteinExistence type="predicted"/>
<dbReference type="eggNOG" id="ENOG5032YTM">
    <property type="taxonomic scope" value="Bacteria"/>
</dbReference>
<evidence type="ECO:0000313" key="2">
    <source>
        <dbReference type="Proteomes" id="UP000024836"/>
    </source>
</evidence>
<keyword evidence="2" id="KW-1185">Reference proteome</keyword>
<accession>A0A058ZNP7</accession>
<dbReference type="Proteomes" id="UP000024836">
    <property type="component" value="Unassembled WGS sequence"/>
</dbReference>
<dbReference type="PATRIC" id="fig|1461693.3.peg.1197"/>
<dbReference type="Pfam" id="PF12599">
    <property type="entry name" value="DUF3768"/>
    <property type="match status" value="1"/>
</dbReference>
<dbReference type="AlphaFoldDB" id="A0A058ZNP7"/>